<reference evidence="2" key="1">
    <citation type="submission" date="2023-07" db="EMBL/GenBank/DDBJ databases">
        <title>Dyadobacter sp. nov 'subterranea' isolated from contaminted grondwater.</title>
        <authorList>
            <person name="Szabo I."/>
            <person name="Al-Omari J."/>
            <person name="Szerdahelyi S.G."/>
            <person name="Rado J."/>
        </authorList>
    </citation>
    <scope>NUCLEOTIDE SEQUENCE [LARGE SCALE GENOMIC DNA]</scope>
    <source>
        <strain evidence="2">UP-52</strain>
    </source>
</reference>
<sequence>MTNEEYFSLFSEAMNKKKIIRYENSNSKDDYYTYAIRETPEGYVFFCLMETFFRAGENKEGWKTGSLSSYLEFRSVRGATLSTLNLTNEIFTPRSNYKEKLPVLAQGESAWITVN</sequence>
<proteinExistence type="predicted"/>
<gene>
    <name evidence="1" type="ORF">IEE83_10790</name>
</gene>
<name>A0ABR9WA52_9BACT</name>
<protein>
    <submittedName>
        <fullName evidence="1">Uncharacterized protein</fullName>
    </submittedName>
</protein>
<comment type="caution">
    <text evidence="1">The sequence shown here is derived from an EMBL/GenBank/DDBJ whole genome shotgun (WGS) entry which is preliminary data.</text>
</comment>
<dbReference type="EMBL" id="JACYGY010000001">
    <property type="protein sequence ID" value="MBE9462367.1"/>
    <property type="molecule type" value="Genomic_DNA"/>
</dbReference>
<organism evidence="1 2">
    <name type="scientific">Dyadobacter subterraneus</name>
    <dbReference type="NCBI Taxonomy" id="2773304"/>
    <lineage>
        <taxon>Bacteria</taxon>
        <taxon>Pseudomonadati</taxon>
        <taxon>Bacteroidota</taxon>
        <taxon>Cytophagia</taxon>
        <taxon>Cytophagales</taxon>
        <taxon>Spirosomataceae</taxon>
        <taxon>Dyadobacter</taxon>
    </lineage>
</organism>
<evidence type="ECO:0000313" key="1">
    <source>
        <dbReference type="EMBL" id="MBE9462367.1"/>
    </source>
</evidence>
<accession>A0ABR9WA52</accession>
<dbReference type="RefSeq" id="WP_194120579.1">
    <property type="nucleotide sequence ID" value="NZ_JACYGY010000001.1"/>
</dbReference>
<dbReference type="Proteomes" id="UP000634134">
    <property type="component" value="Unassembled WGS sequence"/>
</dbReference>
<evidence type="ECO:0000313" key="2">
    <source>
        <dbReference type="Proteomes" id="UP000634134"/>
    </source>
</evidence>
<keyword evidence="2" id="KW-1185">Reference proteome</keyword>